<dbReference type="RefSeq" id="XP_041291329.1">
    <property type="nucleotide sequence ID" value="XM_041444115.1"/>
</dbReference>
<dbReference type="GeneID" id="64706374"/>
<comment type="caution">
    <text evidence="2">The sequence shown here is derived from an EMBL/GenBank/DDBJ whole genome shotgun (WGS) entry which is preliminary data.</text>
</comment>
<accession>A0A9P7F396</accession>
<name>A0A9P7F396_9AGAM</name>
<evidence type="ECO:0000313" key="3">
    <source>
        <dbReference type="Proteomes" id="UP000823399"/>
    </source>
</evidence>
<dbReference type="OrthoDB" id="2684554at2759"/>
<dbReference type="EMBL" id="JABBWM010000037">
    <property type="protein sequence ID" value="KAG2105773.1"/>
    <property type="molecule type" value="Genomic_DNA"/>
</dbReference>
<sequence>MSPSMSSREDAGNQPSKSEKSVAWPGGDAATLPLGAFSLDIRASFELDRMLGNGKLIGELETTWDEPFDG</sequence>
<evidence type="ECO:0000313" key="2">
    <source>
        <dbReference type="EMBL" id="KAG2105773.1"/>
    </source>
</evidence>
<organism evidence="2 3">
    <name type="scientific">Suillus discolor</name>
    <dbReference type="NCBI Taxonomy" id="1912936"/>
    <lineage>
        <taxon>Eukaryota</taxon>
        <taxon>Fungi</taxon>
        <taxon>Dikarya</taxon>
        <taxon>Basidiomycota</taxon>
        <taxon>Agaricomycotina</taxon>
        <taxon>Agaricomycetes</taxon>
        <taxon>Agaricomycetidae</taxon>
        <taxon>Boletales</taxon>
        <taxon>Suillineae</taxon>
        <taxon>Suillaceae</taxon>
        <taxon>Suillus</taxon>
    </lineage>
</organism>
<gene>
    <name evidence="2" type="ORF">F5147DRAFT_837983</name>
</gene>
<evidence type="ECO:0000256" key="1">
    <source>
        <dbReference type="SAM" id="MobiDB-lite"/>
    </source>
</evidence>
<protein>
    <submittedName>
        <fullName evidence="2">Uncharacterized protein</fullName>
    </submittedName>
</protein>
<dbReference type="Proteomes" id="UP000823399">
    <property type="component" value="Unassembled WGS sequence"/>
</dbReference>
<keyword evidence="3" id="KW-1185">Reference proteome</keyword>
<proteinExistence type="predicted"/>
<feature type="region of interest" description="Disordered" evidence="1">
    <location>
        <begin position="1"/>
        <end position="25"/>
    </location>
</feature>
<reference evidence="2" key="1">
    <citation type="journal article" date="2020" name="New Phytol.">
        <title>Comparative genomics reveals dynamic genome evolution in host specialist ectomycorrhizal fungi.</title>
        <authorList>
            <person name="Lofgren L.A."/>
            <person name="Nguyen N.H."/>
            <person name="Vilgalys R."/>
            <person name="Ruytinx J."/>
            <person name="Liao H.L."/>
            <person name="Branco S."/>
            <person name="Kuo A."/>
            <person name="LaButti K."/>
            <person name="Lipzen A."/>
            <person name="Andreopoulos W."/>
            <person name="Pangilinan J."/>
            <person name="Riley R."/>
            <person name="Hundley H."/>
            <person name="Na H."/>
            <person name="Barry K."/>
            <person name="Grigoriev I.V."/>
            <person name="Stajich J.E."/>
            <person name="Kennedy P.G."/>
        </authorList>
    </citation>
    <scope>NUCLEOTIDE SEQUENCE</scope>
    <source>
        <strain evidence="2">FC423</strain>
    </source>
</reference>
<dbReference type="AlphaFoldDB" id="A0A9P7F396"/>